<keyword evidence="3" id="KW-1185">Reference proteome</keyword>
<reference evidence="2 3" key="1">
    <citation type="submission" date="2023-10" db="EMBL/GenBank/DDBJ databases">
        <title>Genome Sequence of the Siphoviridae Staphylococcus aureus Phage MVC_VPHSA1.</title>
        <authorList>
            <person name="Deepak S.J."/>
            <person name="Porteen K."/>
            <person name="Wilfred R."/>
            <person name="Anbazhagan S."/>
            <person name="Elango A."/>
            <person name="Senthil Kumar T."/>
            <person name="Narendra B."/>
            <person name="Sureshkannan S."/>
            <person name="Nithya Quintoil M."/>
            <person name="Charley C.A."/>
            <person name="Teresa S."/>
            <person name="Raghavendra A.G."/>
        </authorList>
    </citation>
    <scope>NUCLEOTIDE SEQUENCE [LARGE SCALE GENOMIC DNA]</scope>
</reference>
<evidence type="ECO:0000259" key="1">
    <source>
        <dbReference type="Pfam" id="PF03819"/>
    </source>
</evidence>
<evidence type="ECO:0000313" key="3">
    <source>
        <dbReference type="Proteomes" id="UP001322219"/>
    </source>
</evidence>
<gene>
    <name evidence="2" type="ORF">FBHYGVHD_CDS0082</name>
</gene>
<dbReference type="SUPFAM" id="SSF101386">
    <property type="entry name" value="all-alpha NTP pyrophosphatases"/>
    <property type="match status" value="1"/>
</dbReference>
<dbReference type="Gene3D" id="1.10.287.1080">
    <property type="entry name" value="MazG-like"/>
    <property type="match status" value="1"/>
</dbReference>
<name>A0ABZ0QZG7_9CAUD</name>
<organism evidence="2 3">
    <name type="scientific">Staphylococcus phage MVC_VPHSA1</name>
    <dbReference type="NCBI Taxonomy" id="3088876"/>
    <lineage>
        <taxon>Viruses</taxon>
        <taxon>Duplodnaviria</taxon>
        <taxon>Heunggongvirae</taxon>
        <taxon>Uroviricota</taxon>
        <taxon>Caudoviricetes</taxon>
        <taxon>Ehrlichviridae</taxon>
        <taxon>Chennaivirus</taxon>
        <taxon>Chennaivirus MVCVPHSA1</taxon>
    </lineage>
</organism>
<dbReference type="InterPro" id="IPR011379">
    <property type="entry name" value="MazG-related_GP37"/>
</dbReference>
<feature type="domain" description="NTP pyrophosphohydrolase MazG-like" evidence="1">
    <location>
        <begin position="98"/>
        <end position="169"/>
    </location>
</feature>
<dbReference type="InterPro" id="IPR004518">
    <property type="entry name" value="MazG-like_dom"/>
</dbReference>
<dbReference type="Pfam" id="PF03819">
    <property type="entry name" value="MazG"/>
    <property type="match status" value="1"/>
</dbReference>
<dbReference type="CDD" id="cd11541">
    <property type="entry name" value="NTP-PPase_u4"/>
    <property type="match status" value="1"/>
</dbReference>
<accession>A0ABZ0QZG7</accession>
<sequence length="181" mass="20431">MGRHIQIGAIGEWEDEITVYAYEGSNSEVGDTSEVNIETANENNYYSVEQAKELITLLQQAVDKIEGNDPAATEEGYRVETQRTAGKFATVEEELTMLCMGLAGESGEVVDTIKKVVFHGHPLDIDELKKELGDTHWYFTRLMDTLGIDPKEVRQLNVEKLRKRYPQGFSSEDSIKRVDNN</sequence>
<proteinExistence type="predicted"/>
<evidence type="ECO:0000313" key="2">
    <source>
        <dbReference type="EMBL" id="WPF64929.1"/>
    </source>
</evidence>
<protein>
    <submittedName>
        <fullName evidence="2">MazG-like pyrophosphatase</fullName>
    </submittedName>
</protein>
<dbReference type="EMBL" id="OR670591">
    <property type="protein sequence ID" value="WPF64929.1"/>
    <property type="molecule type" value="Genomic_DNA"/>
</dbReference>
<dbReference type="Proteomes" id="UP001322219">
    <property type="component" value="Segment"/>
</dbReference>